<evidence type="ECO:0000256" key="4">
    <source>
        <dbReference type="ARBA" id="ARBA00022723"/>
    </source>
</evidence>
<evidence type="ECO:0000256" key="8">
    <source>
        <dbReference type="ARBA" id="ARBA00060590"/>
    </source>
</evidence>
<dbReference type="PIRSF" id="PIRSF038994">
    <property type="entry name" value="NagA"/>
    <property type="match status" value="1"/>
</dbReference>
<evidence type="ECO:0000256" key="3">
    <source>
        <dbReference type="ARBA" id="ARBA00018029"/>
    </source>
</evidence>
<dbReference type="EC" id="3.5.1.25" evidence="2"/>
<comment type="pathway">
    <text evidence="8">Amino-sugar metabolism; N-acetylneuraminate degradation; D-fructose 6-phosphate from N-acetylneuraminate: step 4/5.</text>
</comment>
<evidence type="ECO:0000256" key="7">
    <source>
        <dbReference type="ARBA" id="ARBA00047647"/>
    </source>
</evidence>
<keyword evidence="6 9" id="KW-0119">Carbohydrate metabolism</keyword>
<feature type="active site" description="Proton donor/acceptor" evidence="10">
    <location>
        <position position="276"/>
    </location>
</feature>
<comment type="cofactor">
    <cofactor evidence="12">
        <name>a divalent metal cation</name>
        <dbReference type="ChEBI" id="CHEBI:60240"/>
    </cofactor>
    <text evidence="12">Binds 1 divalent metal cation per subunit.</text>
</comment>
<reference evidence="14 15" key="1">
    <citation type="journal article" date="2016" name="Front. Microbiol.">
        <title>Comprehensive Phylogenetic Analysis of Bovine Non-aureus Staphylococci Species Based on Whole-Genome Sequencing.</title>
        <authorList>
            <person name="Naushad S."/>
            <person name="Barkema H.W."/>
            <person name="Luby C."/>
            <person name="Condas L.A."/>
            <person name="Nobrega D.B."/>
            <person name="Carson D.A."/>
            <person name="De Buck J."/>
        </authorList>
    </citation>
    <scope>NUCLEOTIDE SEQUENCE [LARGE SCALE GENOMIC DNA]</scope>
    <source>
        <strain evidence="14 15">SNUC 4554</strain>
    </source>
</reference>
<feature type="binding site" evidence="11">
    <location>
        <begin position="221"/>
        <end position="222"/>
    </location>
    <ligand>
        <name>substrate</name>
    </ligand>
</feature>
<dbReference type="EMBL" id="QXUF01000038">
    <property type="protein sequence ID" value="RIN01077.1"/>
    <property type="molecule type" value="Genomic_DNA"/>
</dbReference>
<name>A0A418IFM1_9STAP</name>
<dbReference type="InterPro" id="IPR003764">
    <property type="entry name" value="GlcNAc_6-P_deAcase"/>
</dbReference>
<evidence type="ECO:0000313" key="15">
    <source>
        <dbReference type="Proteomes" id="UP000286317"/>
    </source>
</evidence>
<comment type="similarity">
    <text evidence="1 9">Belongs to the metallo-dependent hydrolases superfamily. NagA family.</text>
</comment>
<feature type="binding site" evidence="11">
    <location>
        <position position="253"/>
    </location>
    <ligand>
        <name>substrate</name>
    </ligand>
</feature>
<dbReference type="GO" id="GO:0008448">
    <property type="term" value="F:N-acetylglucosamine-6-phosphate deacetylase activity"/>
    <property type="evidence" value="ECO:0007669"/>
    <property type="project" value="UniProtKB-EC"/>
</dbReference>
<dbReference type="AlphaFoldDB" id="A0A418IFM1"/>
<accession>A0A418IFM1</accession>
<dbReference type="CDD" id="cd00854">
    <property type="entry name" value="NagA"/>
    <property type="match status" value="1"/>
</dbReference>
<dbReference type="PANTHER" id="PTHR11113:SF14">
    <property type="entry name" value="N-ACETYLGLUCOSAMINE-6-PHOSPHATE DEACETYLASE"/>
    <property type="match status" value="1"/>
</dbReference>
<evidence type="ECO:0000256" key="5">
    <source>
        <dbReference type="ARBA" id="ARBA00022801"/>
    </source>
</evidence>
<dbReference type="InterPro" id="IPR011059">
    <property type="entry name" value="Metal-dep_hydrolase_composite"/>
</dbReference>
<dbReference type="OrthoDB" id="9776488at2"/>
<dbReference type="PANTHER" id="PTHR11113">
    <property type="entry name" value="N-ACETYLGLUCOSAMINE-6-PHOSPHATE DEACETYLASE"/>
    <property type="match status" value="1"/>
</dbReference>
<protein>
    <recommendedName>
        <fullName evidence="3">N-acetylglucosamine-6-phosphate deacetylase</fullName>
        <ecNumber evidence="2">3.5.1.25</ecNumber>
    </recommendedName>
</protein>
<feature type="binding site" evidence="11">
    <location>
        <position position="143"/>
    </location>
    <ligand>
        <name>substrate</name>
    </ligand>
</feature>
<keyword evidence="5 9" id="KW-0378">Hydrolase</keyword>
<dbReference type="GO" id="GO:0046872">
    <property type="term" value="F:metal ion binding"/>
    <property type="evidence" value="ECO:0007669"/>
    <property type="project" value="UniProtKB-KW"/>
</dbReference>
<dbReference type="Pfam" id="PF01979">
    <property type="entry name" value="Amidohydro_1"/>
    <property type="match status" value="1"/>
</dbReference>
<dbReference type="RefSeq" id="WP_119585291.1">
    <property type="nucleotide sequence ID" value="NZ_JAWVBH010000001.1"/>
</dbReference>
<dbReference type="InterPro" id="IPR006680">
    <property type="entry name" value="Amidohydro-rel"/>
</dbReference>
<evidence type="ECO:0000313" key="14">
    <source>
        <dbReference type="EMBL" id="RIN01077.1"/>
    </source>
</evidence>
<evidence type="ECO:0000256" key="2">
    <source>
        <dbReference type="ARBA" id="ARBA00011899"/>
    </source>
</evidence>
<evidence type="ECO:0000256" key="10">
    <source>
        <dbReference type="PIRSR" id="PIRSR038994-1"/>
    </source>
</evidence>
<dbReference type="NCBIfam" id="TIGR00221">
    <property type="entry name" value="nagA"/>
    <property type="match status" value="1"/>
</dbReference>
<gene>
    <name evidence="14" type="primary">nagA</name>
    <name evidence="14" type="ORF">BU112_06810</name>
</gene>
<evidence type="ECO:0000256" key="1">
    <source>
        <dbReference type="ARBA" id="ARBA00010716"/>
    </source>
</evidence>
<dbReference type="Proteomes" id="UP000286317">
    <property type="component" value="Unassembled WGS sequence"/>
</dbReference>
<evidence type="ECO:0000256" key="9">
    <source>
        <dbReference type="PIRNR" id="PIRNR038994"/>
    </source>
</evidence>
<dbReference type="InterPro" id="IPR032466">
    <property type="entry name" value="Metal_Hydrolase"/>
</dbReference>
<feature type="binding site" evidence="11">
    <location>
        <begin position="309"/>
        <end position="311"/>
    </location>
    <ligand>
        <name>substrate</name>
    </ligand>
</feature>
<comment type="caution">
    <text evidence="14">The sequence shown here is derived from an EMBL/GenBank/DDBJ whole genome shotgun (WGS) entry which is preliminary data.</text>
</comment>
<dbReference type="GO" id="GO:0006046">
    <property type="term" value="P:N-acetylglucosamine catabolic process"/>
    <property type="evidence" value="ECO:0007669"/>
    <property type="project" value="TreeGrafter"/>
</dbReference>
<keyword evidence="15" id="KW-1185">Reference proteome</keyword>
<feature type="binding site" evidence="12">
    <location>
        <position position="218"/>
    </location>
    <ligand>
        <name>Zn(2+)</name>
        <dbReference type="ChEBI" id="CHEBI:29105"/>
    </ligand>
</feature>
<comment type="catalytic activity">
    <reaction evidence="7">
        <text>N-acetyl-D-glucosamine 6-phosphate + H2O = D-glucosamine 6-phosphate + acetate</text>
        <dbReference type="Rhea" id="RHEA:22936"/>
        <dbReference type="ChEBI" id="CHEBI:15377"/>
        <dbReference type="ChEBI" id="CHEBI:30089"/>
        <dbReference type="ChEBI" id="CHEBI:57513"/>
        <dbReference type="ChEBI" id="CHEBI:58725"/>
        <dbReference type="EC" id="3.5.1.25"/>
    </reaction>
</comment>
<evidence type="ECO:0000256" key="6">
    <source>
        <dbReference type="ARBA" id="ARBA00023277"/>
    </source>
</evidence>
<dbReference type="FunFam" id="3.20.20.140:FF:000004">
    <property type="entry name" value="N-acetylglucosamine-6-phosphate deacetylase"/>
    <property type="match status" value="1"/>
</dbReference>
<dbReference type="SUPFAM" id="SSF51556">
    <property type="entry name" value="Metallo-dependent hydrolases"/>
    <property type="match status" value="1"/>
</dbReference>
<proteinExistence type="inferred from homology"/>
<organism evidence="14 15">
    <name type="scientific">Staphylococcus shinii</name>
    <dbReference type="NCBI Taxonomy" id="2912228"/>
    <lineage>
        <taxon>Bacteria</taxon>
        <taxon>Bacillati</taxon>
        <taxon>Bacillota</taxon>
        <taxon>Bacilli</taxon>
        <taxon>Bacillales</taxon>
        <taxon>Staphylococcaceae</taxon>
        <taxon>Staphylococcus</taxon>
    </lineage>
</organism>
<evidence type="ECO:0000259" key="13">
    <source>
        <dbReference type="Pfam" id="PF01979"/>
    </source>
</evidence>
<dbReference type="Gene3D" id="2.30.40.10">
    <property type="entry name" value="Urease, subunit C, domain 1"/>
    <property type="match status" value="1"/>
</dbReference>
<feature type="binding site" evidence="12">
    <location>
        <position position="197"/>
    </location>
    <ligand>
        <name>Zn(2+)</name>
        <dbReference type="ChEBI" id="CHEBI:29105"/>
    </ligand>
</feature>
<feature type="binding site" evidence="11">
    <location>
        <position position="229"/>
    </location>
    <ligand>
        <name>substrate</name>
    </ligand>
</feature>
<dbReference type="SUPFAM" id="SSF51338">
    <property type="entry name" value="Composite domain of metallo-dependent hydrolases"/>
    <property type="match status" value="1"/>
</dbReference>
<feature type="binding site" evidence="12">
    <location>
        <position position="132"/>
    </location>
    <ligand>
        <name>Zn(2+)</name>
        <dbReference type="ChEBI" id="CHEBI:29105"/>
    </ligand>
</feature>
<keyword evidence="4 12" id="KW-0479">Metal-binding</keyword>
<sequence length="386" mass="41658">MSKYVIANGRIYTENETIAQGYIIIDNGKIAQIGTGEYQGELTTIDLKGQHVLPGFIDIHMHGGYGEDAMDASFEGLKHLSESLLSEGTTSFLATTMTQSDENIIKALKNIVNYQGQQDNLNAASIVGIHLEGPFISEHKVGAQNPAYVQRPSVAKIQQFQEIANDQIKVMTFAPEVEGARETLAALHNQINFSIGHTVATFDEVNEAVAHGAKHVTHLYNAGTAFEHRNPGLSGAAWVNDKLSTESIVDGIHSHPASIKIAYKQKGNKRFFLITDAMRAKGMPDGEYDLGGQNVKVKGSEARLASGALAGSILKMNEGLKNLIKFTGASLDDLWRVTSLNQAIALNIEDNKGSIAVGKDADIVVVDDDMQVLTTIKSGEVHNFGS</sequence>
<evidence type="ECO:0000256" key="12">
    <source>
        <dbReference type="PIRSR" id="PIRSR038994-3"/>
    </source>
</evidence>
<feature type="domain" description="Amidohydrolase-related" evidence="13">
    <location>
        <begin position="52"/>
        <end position="381"/>
    </location>
</feature>
<dbReference type="Gene3D" id="3.20.20.140">
    <property type="entry name" value="Metal-dependent hydrolases"/>
    <property type="match status" value="1"/>
</dbReference>
<evidence type="ECO:0000256" key="11">
    <source>
        <dbReference type="PIRSR" id="PIRSR038994-2"/>
    </source>
</evidence>